<feature type="transmembrane region" description="Helical" evidence="5">
    <location>
        <begin position="186"/>
        <end position="203"/>
    </location>
</feature>
<sequence>TACARPFAGRLADAGFARPVVATGGVLGAIGGAGHLVAPNPGTLIVARLVMGVGEAALFSGAIPWVLADTPPQRRGRVAGWFGLSMWGGLALGPVVAVGLNHLSGYRGVWWGVIVLGIASAALVLTTAGDNRDGDGLSPLPKSFREIVPVGASLPGLAFGLSSYGYGTVNALLVLHLHHDGIGGDSAALAVFAAGFLLARALGSPLVDRKGGVRVALGSLVVEAVGLLLVAGTGNEVLALAGTVLAGAGVALMYPATVAMTLHRTGALRPGTSVGVMTSYWDLGIMAAGPIGGLIAGHAGYP</sequence>
<feature type="transmembrane region" description="Helical" evidence="5">
    <location>
        <begin position="280"/>
        <end position="301"/>
    </location>
</feature>
<evidence type="ECO:0000313" key="7">
    <source>
        <dbReference type="EMBL" id="KOG57142.1"/>
    </source>
</evidence>
<dbReference type="InterPro" id="IPR052714">
    <property type="entry name" value="MFS_Exporter"/>
</dbReference>
<keyword evidence="4 5" id="KW-0472">Membrane</keyword>
<comment type="subcellular location">
    <subcellularLocation>
        <location evidence="1">Cell membrane</location>
        <topology evidence="1">Multi-pass membrane protein</topology>
    </subcellularLocation>
</comment>
<evidence type="ECO:0000256" key="5">
    <source>
        <dbReference type="SAM" id="Phobius"/>
    </source>
</evidence>
<feature type="transmembrane region" description="Helical" evidence="5">
    <location>
        <begin position="109"/>
        <end position="126"/>
    </location>
</feature>
<dbReference type="Proteomes" id="UP000037020">
    <property type="component" value="Unassembled WGS sequence"/>
</dbReference>
<feature type="transmembrane region" description="Helical" evidence="5">
    <location>
        <begin position="45"/>
        <end position="67"/>
    </location>
</feature>
<evidence type="ECO:0000256" key="3">
    <source>
        <dbReference type="ARBA" id="ARBA00022989"/>
    </source>
</evidence>
<dbReference type="PROSITE" id="PS50850">
    <property type="entry name" value="MFS"/>
    <property type="match status" value="1"/>
</dbReference>
<organism evidence="7 8">
    <name type="scientific">Streptomyces varsoviensis</name>
    <dbReference type="NCBI Taxonomy" id="67373"/>
    <lineage>
        <taxon>Bacteria</taxon>
        <taxon>Bacillati</taxon>
        <taxon>Actinomycetota</taxon>
        <taxon>Actinomycetes</taxon>
        <taxon>Kitasatosporales</taxon>
        <taxon>Streptomycetaceae</taxon>
        <taxon>Streptomyces</taxon>
    </lineage>
</organism>
<feature type="transmembrane region" description="Helical" evidence="5">
    <location>
        <begin position="79"/>
        <end position="103"/>
    </location>
</feature>
<feature type="transmembrane region" description="Helical" evidence="5">
    <location>
        <begin position="215"/>
        <end position="232"/>
    </location>
</feature>
<keyword evidence="2 5" id="KW-0812">Transmembrane</keyword>
<dbReference type="InterPro" id="IPR036259">
    <property type="entry name" value="MFS_trans_sf"/>
</dbReference>
<gene>
    <name evidence="7" type="ORF">ADK38_43065</name>
</gene>
<protein>
    <submittedName>
        <fullName evidence="7">MFS transporter</fullName>
    </submittedName>
</protein>
<dbReference type="EMBL" id="LGUT01004201">
    <property type="protein sequence ID" value="KOG57142.1"/>
    <property type="molecule type" value="Genomic_DNA"/>
</dbReference>
<evidence type="ECO:0000259" key="6">
    <source>
        <dbReference type="PROSITE" id="PS50850"/>
    </source>
</evidence>
<dbReference type="InterPro" id="IPR011701">
    <property type="entry name" value="MFS"/>
</dbReference>
<feature type="non-terminal residue" evidence="7">
    <location>
        <position position="1"/>
    </location>
</feature>
<feature type="transmembrane region" description="Helical" evidence="5">
    <location>
        <begin position="238"/>
        <end position="259"/>
    </location>
</feature>
<accession>A0ABR5IT16</accession>
<keyword evidence="3 5" id="KW-1133">Transmembrane helix</keyword>
<reference evidence="7 8" key="1">
    <citation type="submission" date="2015-07" db="EMBL/GenBank/DDBJ databases">
        <authorList>
            <person name="Ju K.-S."/>
            <person name="Doroghazi J.R."/>
            <person name="Metcalf W.W."/>
        </authorList>
    </citation>
    <scope>NUCLEOTIDE SEQUENCE [LARGE SCALE GENOMIC DNA]</scope>
    <source>
        <strain evidence="7 8">NRRL B-3589</strain>
    </source>
</reference>
<name>A0ABR5IT16_9ACTN</name>
<comment type="caution">
    <text evidence="7">The sequence shown here is derived from an EMBL/GenBank/DDBJ whole genome shotgun (WGS) entry which is preliminary data.</text>
</comment>
<feature type="non-terminal residue" evidence="7">
    <location>
        <position position="302"/>
    </location>
</feature>
<dbReference type="Pfam" id="PF07690">
    <property type="entry name" value="MFS_1"/>
    <property type="match status" value="2"/>
</dbReference>
<evidence type="ECO:0000313" key="8">
    <source>
        <dbReference type="Proteomes" id="UP000037020"/>
    </source>
</evidence>
<proteinExistence type="predicted"/>
<dbReference type="InterPro" id="IPR020846">
    <property type="entry name" value="MFS_dom"/>
</dbReference>
<dbReference type="Gene3D" id="1.20.1250.20">
    <property type="entry name" value="MFS general substrate transporter like domains"/>
    <property type="match status" value="1"/>
</dbReference>
<evidence type="ECO:0000256" key="1">
    <source>
        <dbReference type="ARBA" id="ARBA00004651"/>
    </source>
</evidence>
<dbReference type="PANTHER" id="PTHR23531:SF1">
    <property type="entry name" value="QUINOLENE RESISTANCE PROTEIN NORA"/>
    <property type="match status" value="1"/>
</dbReference>
<evidence type="ECO:0000256" key="4">
    <source>
        <dbReference type="ARBA" id="ARBA00023136"/>
    </source>
</evidence>
<dbReference type="PANTHER" id="PTHR23531">
    <property type="entry name" value="QUINOLENE RESISTANCE PROTEIN NORA"/>
    <property type="match status" value="1"/>
</dbReference>
<dbReference type="SUPFAM" id="SSF103473">
    <property type="entry name" value="MFS general substrate transporter"/>
    <property type="match status" value="1"/>
</dbReference>
<keyword evidence="8" id="KW-1185">Reference proteome</keyword>
<evidence type="ECO:0000256" key="2">
    <source>
        <dbReference type="ARBA" id="ARBA00022692"/>
    </source>
</evidence>
<feature type="domain" description="Major facilitator superfamily (MFS) profile" evidence="6">
    <location>
        <begin position="1"/>
        <end position="302"/>
    </location>
</feature>